<feature type="compositionally biased region" description="Low complexity" evidence="8">
    <location>
        <begin position="595"/>
        <end position="651"/>
    </location>
</feature>
<feature type="region of interest" description="Disordered" evidence="8">
    <location>
        <begin position="577"/>
        <end position="651"/>
    </location>
</feature>
<comment type="caution">
    <text evidence="11">The sequence shown here is derived from an EMBL/GenBank/DDBJ whole genome shotgun (WGS) entry which is preliminary data.</text>
</comment>
<reference evidence="11" key="1">
    <citation type="submission" date="2023-10" db="EMBL/GenBank/DDBJ databases">
        <title>Genome assemblies of two species of porcelain crab, Petrolisthes cinctipes and Petrolisthes manimaculis (Anomura: Porcellanidae).</title>
        <authorList>
            <person name="Angst P."/>
        </authorList>
    </citation>
    <scope>NUCLEOTIDE SEQUENCE</scope>
    <source>
        <strain evidence="11">PB745_01</strain>
        <tissue evidence="11">Gill</tissue>
    </source>
</reference>
<feature type="compositionally biased region" description="Gly residues" evidence="8">
    <location>
        <begin position="94"/>
        <end position="106"/>
    </location>
</feature>
<keyword evidence="2" id="KW-0813">Transport</keyword>
<dbReference type="InterPro" id="IPR003280">
    <property type="entry name" value="2pore_dom_K_chnl"/>
</dbReference>
<dbReference type="Pfam" id="PF07885">
    <property type="entry name" value="Ion_trans_2"/>
    <property type="match status" value="1"/>
</dbReference>
<feature type="compositionally biased region" description="Low complexity" evidence="8">
    <location>
        <begin position="129"/>
        <end position="138"/>
    </location>
</feature>
<organism evidence="11 12">
    <name type="scientific">Petrolisthes cinctipes</name>
    <name type="common">Flat porcelain crab</name>
    <dbReference type="NCBI Taxonomy" id="88211"/>
    <lineage>
        <taxon>Eukaryota</taxon>
        <taxon>Metazoa</taxon>
        <taxon>Ecdysozoa</taxon>
        <taxon>Arthropoda</taxon>
        <taxon>Crustacea</taxon>
        <taxon>Multicrustacea</taxon>
        <taxon>Malacostraca</taxon>
        <taxon>Eumalacostraca</taxon>
        <taxon>Eucarida</taxon>
        <taxon>Decapoda</taxon>
        <taxon>Pleocyemata</taxon>
        <taxon>Anomura</taxon>
        <taxon>Galatheoidea</taxon>
        <taxon>Porcellanidae</taxon>
        <taxon>Petrolisthes</taxon>
    </lineage>
</organism>
<feature type="transmembrane region" description="Helical" evidence="9">
    <location>
        <begin position="510"/>
        <end position="528"/>
    </location>
</feature>
<evidence type="ECO:0000256" key="1">
    <source>
        <dbReference type="ARBA" id="ARBA00004141"/>
    </source>
</evidence>
<dbReference type="PANTHER" id="PTHR11003">
    <property type="entry name" value="POTASSIUM CHANNEL, SUBFAMILY K"/>
    <property type="match status" value="1"/>
</dbReference>
<feature type="region of interest" description="Disordered" evidence="8">
    <location>
        <begin position="193"/>
        <end position="291"/>
    </location>
</feature>
<feature type="transmembrane region" description="Helical" evidence="9">
    <location>
        <begin position="742"/>
        <end position="763"/>
    </location>
</feature>
<dbReference type="Gene3D" id="1.10.287.70">
    <property type="match status" value="1"/>
</dbReference>
<accession>A0AAE1K466</accession>
<evidence type="ECO:0000256" key="4">
    <source>
        <dbReference type="ARBA" id="ARBA00022989"/>
    </source>
</evidence>
<name>A0AAE1K466_PETCI</name>
<dbReference type="SUPFAM" id="SSF81324">
    <property type="entry name" value="Voltage-gated potassium channels"/>
    <property type="match status" value="1"/>
</dbReference>
<feature type="compositionally biased region" description="Polar residues" evidence="8">
    <location>
        <begin position="214"/>
        <end position="230"/>
    </location>
</feature>
<dbReference type="GO" id="GO:0005886">
    <property type="term" value="C:plasma membrane"/>
    <property type="evidence" value="ECO:0007669"/>
    <property type="project" value="TreeGrafter"/>
</dbReference>
<dbReference type="PANTHER" id="PTHR11003:SF345">
    <property type="entry name" value="TWIK FAMILY OF POTASSIUM CHANNELS PROTEIN 18"/>
    <property type="match status" value="1"/>
</dbReference>
<evidence type="ECO:0000256" key="8">
    <source>
        <dbReference type="SAM" id="MobiDB-lite"/>
    </source>
</evidence>
<sequence>MEERWEGMSEGGDGRMEERWDGRMEERRDGGGVGVRPRQPRGGHRQDRRAGGRSEGRQSTRRSEERHGGGQGEDRGGRGTLVRGGSDPVLLRVGDGGPGRVGGGRGSATSLPSSLSLERTNPGGRQRPRSGAGQGRVVRAGRMRVEARRRVRQVMGGRDWRSGAGEAIQASRLVPAPTRSASLPTASLIDLPHTHQQPSAQPRPSSPPSPPGAITSTQKHSTPTNTQNLDSGVDKEVRGRRYGRSVSSLAAVLRRDDRRHHHKTSRRRPEPDAKSRKYVAGSGGGGRQGPLAAAATYSHSLWRPVNHQPPPDPIKPRPHAPCCCPPAMTTAPCSSLLLLPLQLFLLALLLAYLIIGAYVFAALEDPLGEGGELVEVRRSTVTLPGTPRHPDMTRARQELVERLINISSGLILERSQEVVIAAIFTSSRLQSALQAFQQGGGSRLPPDKQLERLSRSVMTEWRQQMHHLTARYHTLVTRHALGMQVDDEKRSAVWNEEEPPPPLPWRTSHALLYAFCLLTTVGGGVRAQTPGGRVAGVLFTMVGVVLYVAVVGVWAARLRDTAIIVIKMFSRKKIQARESKNSSYHNMQQHHHSSRLSSDLQSTSSSSSSSSTATTNTDTDTNTTSTTTTPTTTTNTTTTANTNSSSNPSLLLHPHLYHPHHSYHHHHNHYYHNHHRSLSTHPYHNPHARSALFLIFAIVLYLVSVGTQAVAGETFWAGLENAIQALLCVHPPNPLPQDLSTITGFIAFTFFGHLLLALFLYNAKEWWWVWWRGRATPS</sequence>
<feature type="region of interest" description="Disordered" evidence="8">
    <location>
        <begin position="1"/>
        <end position="163"/>
    </location>
</feature>
<feature type="compositionally biased region" description="Basic and acidic residues" evidence="8">
    <location>
        <begin position="1"/>
        <end position="30"/>
    </location>
</feature>
<evidence type="ECO:0000256" key="9">
    <source>
        <dbReference type="SAM" id="Phobius"/>
    </source>
</evidence>
<dbReference type="Proteomes" id="UP001286313">
    <property type="component" value="Unassembled WGS sequence"/>
</dbReference>
<evidence type="ECO:0000256" key="3">
    <source>
        <dbReference type="ARBA" id="ARBA00022692"/>
    </source>
</evidence>
<keyword evidence="12" id="KW-1185">Reference proteome</keyword>
<proteinExistence type="predicted"/>
<dbReference type="GO" id="GO:0022841">
    <property type="term" value="F:potassium ion leak channel activity"/>
    <property type="evidence" value="ECO:0007669"/>
    <property type="project" value="TreeGrafter"/>
</dbReference>
<keyword evidence="4 9" id="KW-1133">Transmembrane helix</keyword>
<evidence type="ECO:0000259" key="10">
    <source>
        <dbReference type="Pfam" id="PF07885"/>
    </source>
</evidence>
<keyword evidence="7" id="KW-0407">Ion channel</keyword>
<comment type="subcellular location">
    <subcellularLocation>
        <location evidence="1">Membrane</location>
        <topology evidence="1">Multi-pass membrane protein</topology>
    </subcellularLocation>
</comment>
<feature type="transmembrane region" description="Helical" evidence="9">
    <location>
        <begin position="336"/>
        <end position="361"/>
    </location>
</feature>
<feature type="compositionally biased region" description="Polar residues" evidence="8">
    <location>
        <begin position="107"/>
        <end position="119"/>
    </location>
</feature>
<keyword evidence="6 9" id="KW-0472">Membrane</keyword>
<evidence type="ECO:0000256" key="2">
    <source>
        <dbReference type="ARBA" id="ARBA00022448"/>
    </source>
</evidence>
<evidence type="ECO:0000256" key="5">
    <source>
        <dbReference type="ARBA" id="ARBA00023065"/>
    </source>
</evidence>
<gene>
    <name evidence="11" type="ORF">Pcinc_031718</name>
</gene>
<evidence type="ECO:0000256" key="7">
    <source>
        <dbReference type="ARBA" id="ARBA00023303"/>
    </source>
</evidence>
<dbReference type="AlphaFoldDB" id="A0AAE1K466"/>
<dbReference type="GO" id="GO:0030322">
    <property type="term" value="P:stabilization of membrane potential"/>
    <property type="evidence" value="ECO:0007669"/>
    <property type="project" value="TreeGrafter"/>
</dbReference>
<feature type="compositionally biased region" description="Basic residues" evidence="8">
    <location>
        <begin position="257"/>
        <end position="266"/>
    </location>
</feature>
<feature type="compositionally biased region" description="Basic and acidic residues" evidence="8">
    <location>
        <begin position="44"/>
        <end position="77"/>
    </location>
</feature>
<dbReference type="InterPro" id="IPR013099">
    <property type="entry name" value="K_chnl_dom"/>
</dbReference>
<feature type="domain" description="Potassium channel" evidence="10">
    <location>
        <begin position="504"/>
        <end position="558"/>
    </location>
</feature>
<evidence type="ECO:0000313" key="11">
    <source>
        <dbReference type="EMBL" id="KAK3862418.1"/>
    </source>
</evidence>
<feature type="transmembrane region" description="Helical" evidence="9">
    <location>
        <begin position="534"/>
        <end position="556"/>
    </location>
</feature>
<dbReference type="GO" id="GO:0015271">
    <property type="term" value="F:outward rectifier potassium channel activity"/>
    <property type="evidence" value="ECO:0007669"/>
    <property type="project" value="TreeGrafter"/>
</dbReference>
<keyword evidence="3 9" id="KW-0812">Transmembrane</keyword>
<dbReference type="EMBL" id="JAWQEG010004252">
    <property type="protein sequence ID" value="KAK3862418.1"/>
    <property type="molecule type" value="Genomic_DNA"/>
</dbReference>
<protein>
    <recommendedName>
        <fullName evidence="10">Potassium channel domain-containing protein</fullName>
    </recommendedName>
</protein>
<evidence type="ECO:0000256" key="6">
    <source>
        <dbReference type="ARBA" id="ARBA00023136"/>
    </source>
</evidence>
<evidence type="ECO:0000313" key="12">
    <source>
        <dbReference type="Proteomes" id="UP001286313"/>
    </source>
</evidence>
<keyword evidence="5" id="KW-0406">Ion transport</keyword>
<feature type="transmembrane region" description="Helical" evidence="9">
    <location>
        <begin position="691"/>
        <end position="711"/>
    </location>
</feature>